<dbReference type="InterPro" id="IPR051873">
    <property type="entry name" value="KNR4/SMI1_regulator"/>
</dbReference>
<dbReference type="EMBL" id="CP071448">
    <property type="protein sequence ID" value="QSW88018.1"/>
    <property type="molecule type" value="Genomic_DNA"/>
</dbReference>
<name>A0ABX7QBL3_9FLAO</name>
<dbReference type="Proteomes" id="UP000663440">
    <property type="component" value="Chromosome"/>
</dbReference>
<proteinExistence type="predicted"/>
<dbReference type="SMART" id="SM00860">
    <property type="entry name" value="SMI1_KNR4"/>
    <property type="match status" value="1"/>
</dbReference>
<dbReference type="Pfam" id="PF09346">
    <property type="entry name" value="SMI1_KNR4"/>
    <property type="match status" value="1"/>
</dbReference>
<evidence type="ECO:0000259" key="1">
    <source>
        <dbReference type="SMART" id="SM00860"/>
    </source>
</evidence>
<reference evidence="2 3" key="1">
    <citation type="submission" date="2021-03" db="EMBL/GenBank/DDBJ databases">
        <title>Flavobacterium kribbensis sp. nov, an endophytic bacteria, isolated from soybean.</title>
        <authorList>
            <person name="Lee J."/>
            <person name="Seo J."/>
        </authorList>
    </citation>
    <scope>NUCLEOTIDE SEQUENCE [LARGE SCALE GENOMIC DNA]</scope>
    <source>
        <strain evidence="2 3">BB8</strain>
    </source>
</reference>
<dbReference type="Gene3D" id="3.40.1580.10">
    <property type="entry name" value="SMI1/KNR4-like"/>
    <property type="match status" value="1"/>
</dbReference>
<dbReference type="InterPro" id="IPR018958">
    <property type="entry name" value="Knr4/Smi1-like_dom"/>
</dbReference>
<evidence type="ECO:0000313" key="2">
    <source>
        <dbReference type="EMBL" id="QSW88018.1"/>
    </source>
</evidence>
<dbReference type="PANTHER" id="PTHR47432:SF1">
    <property type="entry name" value="CELL WALL ASSEMBLY REGULATOR SMI1"/>
    <property type="match status" value="1"/>
</dbReference>
<dbReference type="InterPro" id="IPR037883">
    <property type="entry name" value="Knr4/Smi1-like_sf"/>
</dbReference>
<evidence type="ECO:0000313" key="3">
    <source>
        <dbReference type="Proteomes" id="UP000663440"/>
    </source>
</evidence>
<accession>A0ABX7QBL3</accession>
<feature type="domain" description="Knr4/Smi1-like" evidence="1">
    <location>
        <begin position="25"/>
        <end position="167"/>
    </location>
</feature>
<sequence length="192" mass="22481">MKDTWKLILQELSRIVKGNRKVNAPATIEEIEYLEKTLDVNLPDSFKNYLLTFNGQSCELNGIQPLIGYNNFLSIEEIIKTWRMMSELFDDGESIDWVKENRIKPVIWNRKWIPFTDYEGSQKIVIDLDPGKNGKIGQIFCYHSGMDYEETEFDEIISGSFEDFSNEILYRLKQNIIEVDDGIIEFTDDFIV</sequence>
<keyword evidence="3" id="KW-1185">Reference proteome</keyword>
<dbReference type="SUPFAM" id="SSF160631">
    <property type="entry name" value="SMI1/KNR4-like"/>
    <property type="match status" value="1"/>
</dbReference>
<dbReference type="PANTHER" id="PTHR47432">
    <property type="entry name" value="CELL WALL ASSEMBLY REGULATOR SMI1"/>
    <property type="match status" value="1"/>
</dbReference>
<organism evidence="2 3">
    <name type="scientific">Flavobacterium endoglycinae</name>
    <dbReference type="NCBI Taxonomy" id="2816357"/>
    <lineage>
        <taxon>Bacteria</taxon>
        <taxon>Pseudomonadati</taxon>
        <taxon>Bacteroidota</taxon>
        <taxon>Flavobacteriia</taxon>
        <taxon>Flavobacteriales</taxon>
        <taxon>Flavobacteriaceae</taxon>
        <taxon>Flavobacterium</taxon>
    </lineage>
</organism>
<dbReference type="RefSeq" id="WP_207295226.1">
    <property type="nucleotide sequence ID" value="NZ_CP071448.1"/>
</dbReference>
<protein>
    <submittedName>
        <fullName evidence="2">SMI1/KNR4 family protein</fullName>
    </submittedName>
</protein>
<gene>
    <name evidence="2" type="ORF">J0383_17305</name>
</gene>